<evidence type="ECO:0000313" key="1">
    <source>
        <dbReference type="EMBL" id="QSS53076.1"/>
    </source>
</evidence>
<sequence>MAVKVIVLEPERGELVAQRSHTDDTGVARALRGGPPDLVHEQVCEEEMADVVGGEVHLEAVLAELALRQSHDTRIVEDNVDGVNLALDFGGGFADGAQRSQVHCCCCYGYLREADVQVFDYLVELLLRSSCYYDASGPILGNCRDNGAPEAFGVDSGYEDLCVRKRNH</sequence>
<proteinExistence type="predicted"/>
<dbReference type="EMBL" id="CP069104">
    <property type="protein sequence ID" value="QSS53076.1"/>
    <property type="molecule type" value="Genomic_DNA"/>
</dbReference>
<protein>
    <submittedName>
        <fullName evidence="1">Uncharacterized protein</fullName>
    </submittedName>
</protein>
<dbReference type="VEuPathDB" id="FungiDB:I7I53_00224"/>
<dbReference type="AlphaFoldDB" id="A0A8A1LGP0"/>
<dbReference type="Proteomes" id="UP000663419">
    <property type="component" value="Chromosome 3"/>
</dbReference>
<evidence type="ECO:0000313" key="2">
    <source>
        <dbReference type="Proteomes" id="UP000663419"/>
    </source>
</evidence>
<organism evidence="1 2">
    <name type="scientific">Ajellomyces capsulatus (strain H88)</name>
    <name type="common">Darling's disease fungus</name>
    <name type="synonym">Histoplasma capsulatum</name>
    <dbReference type="NCBI Taxonomy" id="544711"/>
    <lineage>
        <taxon>Eukaryota</taxon>
        <taxon>Fungi</taxon>
        <taxon>Dikarya</taxon>
        <taxon>Ascomycota</taxon>
        <taxon>Pezizomycotina</taxon>
        <taxon>Eurotiomycetes</taxon>
        <taxon>Eurotiomycetidae</taxon>
        <taxon>Onygenales</taxon>
        <taxon>Ajellomycetaceae</taxon>
        <taxon>Histoplasma</taxon>
    </lineage>
</organism>
<gene>
    <name evidence="1" type="ORF">I7I53_00224</name>
</gene>
<name>A0A8A1LGP0_AJEC8</name>
<reference evidence="1" key="1">
    <citation type="submission" date="2021-01" db="EMBL/GenBank/DDBJ databases">
        <title>Chromosome-level genome assembly of a human fungal pathogen reveals clustering of transcriptionally co-regulated genes.</title>
        <authorList>
            <person name="Voorhies M."/>
            <person name="Cohen S."/>
            <person name="Shea T.P."/>
            <person name="Petrus S."/>
            <person name="Munoz J.F."/>
            <person name="Poplawski S."/>
            <person name="Goldman W.E."/>
            <person name="Michael T."/>
            <person name="Cuomo C.A."/>
            <person name="Sil A."/>
            <person name="Beyhan S."/>
        </authorList>
    </citation>
    <scope>NUCLEOTIDE SEQUENCE</scope>
    <source>
        <strain evidence="1">H88</strain>
    </source>
</reference>
<accession>A0A8A1LGP0</accession>